<evidence type="ECO:0000256" key="2">
    <source>
        <dbReference type="SAM" id="SignalP"/>
    </source>
</evidence>
<evidence type="ECO:0000259" key="3">
    <source>
        <dbReference type="Pfam" id="PF14905"/>
    </source>
</evidence>
<gene>
    <name evidence="4" type="ORF">J8H85_12140</name>
</gene>
<organism evidence="4 5">
    <name type="scientific">Mariniflexile gromovii</name>
    <dbReference type="NCBI Taxonomy" id="362523"/>
    <lineage>
        <taxon>Bacteria</taxon>
        <taxon>Pseudomonadati</taxon>
        <taxon>Bacteroidota</taxon>
        <taxon>Flavobacteriia</taxon>
        <taxon>Flavobacteriales</taxon>
        <taxon>Flavobacteriaceae</taxon>
        <taxon>Mariniflexile</taxon>
    </lineage>
</organism>
<evidence type="ECO:0000256" key="1">
    <source>
        <dbReference type="SAM" id="MobiDB-lite"/>
    </source>
</evidence>
<feature type="chain" id="PRO_5047015523" evidence="2">
    <location>
        <begin position="19"/>
        <end position="923"/>
    </location>
</feature>
<evidence type="ECO:0000313" key="5">
    <source>
        <dbReference type="Proteomes" id="UP000670776"/>
    </source>
</evidence>
<dbReference type="SUPFAM" id="SSF49464">
    <property type="entry name" value="Carboxypeptidase regulatory domain-like"/>
    <property type="match status" value="1"/>
</dbReference>
<name>A0ABS4BVI3_9FLAO</name>
<keyword evidence="5" id="KW-1185">Reference proteome</keyword>
<dbReference type="InterPro" id="IPR041700">
    <property type="entry name" value="OMP_b-brl_3"/>
</dbReference>
<evidence type="ECO:0000313" key="4">
    <source>
        <dbReference type="EMBL" id="MBP0904581.1"/>
    </source>
</evidence>
<dbReference type="Pfam" id="PF14905">
    <property type="entry name" value="OMP_b-brl_3"/>
    <property type="match status" value="1"/>
</dbReference>
<proteinExistence type="predicted"/>
<sequence length="923" mass="104053">MKKLVILLSLFATTTLFAQKFNLQGVVKDQSANVLEGATVYLQSIKDSIPISYGITNKNGEFSLQVNTETDSKAIFNIAYLGYKPYRKDIDVPSGKELSLGTITLDDQIEELNVVSIIGKAPPILIKKDTIEYNADSFKTLPNDKAEDLLKKLPGIEIDLDGNITMNGIEVEAINVDGMRFFGEKKGEIALKNLPSNVISKVQVTDYKTNNQKFTGEESDSGTKEINLTIKKGKNRAVFGDVKVGYGTDDKYQANANVFQLIDGKQLGLIGGTNNINMSKGFNALPDTDTSNGYIESDFLGANYTKGKWNETRVNGNYRYGAQSTDRIQKSYTENFLPNLNYISNSESTSFSDSDSHNAGGDLKFIIQPKNKLSNNKVQISNEIEVNVENSESGSISTKRSEYTNGDLVSDYSSQNESISENYGINNEFSVTTITGKRDYLSIGLTTNFSKGSSDSKKYSENYIERLNETVVQDQINNTDNYNSNIGLSAFWSKELFTNFRIMPRYSASINAQNNEKFIYDYDEVTDDYDDFNEVLSSDSRYSTTTIRPALRLRYEYKDFRFEVEGGYTNTYRNYRDKLVIARDFKTDFEYATYSTRIRYRDKNGYKNINLSYNQNVDLPSANQLQPVEDVSDITHIRVGNPALEPEINHNIRFEYQNNLAFNNINITGNLRAEFIQDKIISSTMTDEDLNRYTTYDNINGDYSYSGNAAISKSFYNKKTNMNINARINGSYSNSLSIQNAIVFTGKTTNIRPSVSFKYSYDNKMDFSGSYSYSTTKSVYDTDAFNDNAFFVQNVDFESSVFFVKNVFLSNKVSYRYNSRVGDEFDGDAIFWNAGLGIELWDNKATLTLVGYDMLGKNNGYRRSVTETSIQDTESNILEQYFMLNFTYKFGTFAGQNMNMGERGRGDRGSRGGRGGFGGGGRR</sequence>
<protein>
    <submittedName>
        <fullName evidence="4">Outer membrane beta-barrel protein</fullName>
    </submittedName>
</protein>
<feature type="signal peptide" evidence="2">
    <location>
        <begin position="1"/>
        <end position="18"/>
    </location>
</feature>
<accession>A0ABS4BVI3</accession>
<reference evidence="4 5" key="1">
    <citation type="submission" date="2021-04" db="EMBL/GenBank/DDBJ databases">
        <title>Mariniflexile gromovii gen. nov., sp. nov., a gliding bacterium isolated from the sea urchin Strongylocentrotus intermedius.</title>
        <authorList>
            <person name="Ko S."/>
            <person name="Le V."/>
            <person name="Ahn C.-Y."/>
            <person name="Oh H.-M."/>
        </authorList>
    </citation>
    <scope>NUCLEOTIDE SEQUENCE [LARGE SCALE GENOMIC DNA]</scope>
    <source>
        <strain evidence="4 5">KCTC 12570</strain>
    </source>
</reference>
<dbReference type="EMBL" id="JAGJCB010000011">
    <property type="protein sequence ID" value="MBP0904581.1"/>
    <property type="molecule type" value="Genomic_DNA"/>
</dbReference>
<dbReference type="SUPFAM" id="SSF56935">
    <property type="entry name" value="Porins"/>
    <property type="match status" value="1"/>
</dbReference>
<dbReference type="RefSeq" id="WP_209655473.1">
    <property type="nucleotide sequence ID" value="NZ_JAGJCB010000011.1"/>
</dbReference>
<comment type="caution">
    <text evidence="4">The sequence shown here is derived from an EMBL/GenBank/DDBJ whole genome shotgun (WGS) entry which is preliminary data.</text>
</comment>
<feature type="domain" description="Outer membrane protein beta-barrel" evidence="3">
    <location>
        <begin position="606"/>
        <end position="785"/>
    </location>
</feature>
<keyword evidence="2" id="KW-0732">Signal</keyword>
<dbReference type="InterPro" id="IPR008969">
    <property type="entry name" value="CarboxyPept-like_regulatory"/>
</dbReference>
<feature type="region of interest" description="Disordered" evidence="1">
    <location>
        <begin position="900"/>
        <end position="923"/>
    </location>
</feature>
<dbReference type="Proteomes" id="UP000670776">
    <property type="component" value="Unassembled WGS sequence"/>
</dbReference>
<feature type="compositionally biased region" description="Gly residues" evidence="1">
    <location>
        <begin position="912"/>
        <end position="923"/>
    </location>
</feature>